<proteinExistence type="predicted"/>
<organism evidence="1 2">
    <name type="scientific">Clostridium scindens (strain JCM 10418 / VPI 12708)</name>
    <dbReference type="NCBI Taxonomy" id="29347"/>
    <lineage>
        <taxon>Bacteria</taxon>
        <taxon>Bacillati</taxon>
        <taxon>Bacillota</taxon>
        <taxon>Clostridia</taxon>
        <taxon>Lachnospirales</taxon>
        <taxon>Lachnospiraceae</taxon>
    </lineage>
</organism>
<comment type="caution">
    <text evidence="1">The sequence shown here is derived from an EMBL/GenBank/DDBJ whole genome shotgun (WGS) entry which is preliminary data.</text>
</comment>
<accession>A0A844F722</accession>
<dbReference type="Pfam" id="PF14286">
    <property type="entry name" value="DHHW"/>
    <property type="match status" value="1"/>
</dbReference>
<protein>
    <recommendedName>
        <fullName evidence="3">DHHW protein</fullName>
    </recommendedName>
</protein>
<evidence type="ECO:0000313" key="1">
    <source>
        <dbReference type="EMBL" id="MSS39590.1"/>
    </source>
</evidence>
<evidence type="ECO:0000313" key="2">
    <source>
        <dbReference type="Proteomes" id="UP000462363"/>
    </source>
</evidence>
<sequence length="393" mass="45535">MKQTRQRKKGKLYNRKAMALLFIGFLMLFCLVNVLVRDKEFSEKENRMLEQKPKLSWSGIESGRYMKQYESYKSDQFAGRNFWVAFKTRVDLIAGRRESNGVFKGDNNYLLEDIAKPNQEQMKQNLKAIREFEKEYKDIPMYMMLVPNAANILSERLPNFAVTENQEAAFDAIKKTLGDKITWVDAGKALKAHKKEEIYYHTDHHWTTLGAYYAYEELAKTMKLDTSKSPKLKAYAVTNAFNGTLSATSGYETGYEEPIYIYVPEKEKEAAQVVVSYVDEKKKTATLYDRSKLKEKDKYALFLGGNYSMIDIRTTADTTDRLLVIKDSYANCLIPFLTPYYREIIVLDPRYYYGDIKEVMKENKISSVLFLYNGNTFVEDNSISGVLQNGETK</sequence>
<reference evidence="1 2" key="1">
    <citation type="submission" date="2019-08" db="EMBL/GenBank/DDBJ databases">
        <title>In-depth cultivation of the pig gut microbiome towards novel bacterial diversity and tailored functional studies.</title>
        <authorList>
            <person name="Wylensek D."/>
            <person name="Hitch T.C.A."/>
            <person name="Clavel T."/>
        </authorList>
    </citation>
    <scope>NUCLEOTIDE SEQUENCE [LARGE SCALE GENOMIC DNA]</scope>
    <source>
        <strain evidence="1 2">BL-389-WT-3D</strain>
    </source>
</reference>
<evidence type="ECO:0008006" key="3">
    <source>
        <dbReference type="Google" id="ProtNLM"/>
    </source>
</evidence>
<dbReference type="Proteomes" id="UP000462363">
    <property type="component" value="Unassembled WGS sequence"/>
</dbReference>
<dbReference type="AlphaFoldDB" id="A0A844F722"/>
<name>A0A844F722_CLOSV</name>
<dbReference type="EMBL" id="VUMB01000007">
    <property type="protein sequence ID" value="MSS39590.1"/>
    <property type="molecule type" value="Genomic_DNA"/>
</dbReference>
<gene>
    <name evidence="1" type="ORF">FYJ37_04255</name>
</gene>
<dbReference type="RefSeq" id="WP_009249538.1">
    <property type="nucleotide sequence ID" value="NZ_CP045695.1"/>
</dbReference>
<dbReference type="InterPro" id="IPR025945">
    <property type="entry name" value="DHHW"/>
</dbReference>